<keyword evidence="3" id="KW-1185">Reference proteome</keyword>
<evidence type="ECO:0000313" key="2">
    <source>
        <dbReference type="EMBL" id="MBT9431042.1"/>
    </source>
</evidence>
<evidence type="ECO:0000313" key="3">
    <source>
        <dbReference type="Proteomes" id="UP000811282"/>
    </source>
</evidence>
<accession>A0ABS5Y8I6</accession>
<proteinExistence type="predicted"/>
<dbReference type="Gene3D" id="1.10.4160.10">
    <property type="entry name" value="Hydantoin permease"/>
    <property type="match status" value="1"/>
</dbReference>
<keyword evidence="1" id="KW-1133">Transmembrane helix</keyword>
<name>A0ABS5Y8I6_9GAMM</name>
<feature type="transmembrane region" description="Helical" evidence="1">
    <location>
        <begin position="20"/>
        <end position="41"/>
    </location>
</feature>
<keyword evidence="1" id="KW-0472">Membrane</keyword>
<evidence type="ECO:0000256" key="1">
    <source>
        <dbReference type="SAM" id="Phobius"/>
    </source>
</evidence>
<dbReference type="Proteomes" id="UP000811282">
    <property type="component" value="Unassembled WGS sequence"/>
</dbReference>
<organism evidence="2 3">
    <name type="scientific">Candidatus Sodalis endolongispinus</name>
    <dbReference type="NCBI Taxonomy" id="2812662"/>
    <lineage>
        <taxon>Bacteria</taxon>
        <taxon>Pseudomonadati</taxon>
        <taxon>Pseudomonadota</taxon>
        <taxon>Gammaproteobacteria</taxon>
        <taxon>Enterobacterales</taxon>
        <taxon>Bruguierivoracaceae</taxon>
        <taxon>Sodalis</taxon>
    </lineage>
</organism>
<comment type="caution">
    <text evidence="2">The sequence shown here is derived from an EMBL/GenBank/DDBJ whole genome shotgun (WGS) entry which is preliminary data.</text>
</comment>
<reference evidence="2 3" key="1">
    <citation type="journal article" date="2021" name="Genome Biol. Evol.">
        <title>The evolution of interdependence in a four-way mealybug symbiosis.</title>
        <authorList>
            <person name="Garber A.I."/>
            <person name="Kupper M."/>
            <person name="Laetsch D.R."/>
            <person name="Weldon S.R."/>
            <person name="Ladinsky M.S."/>
            <person name="Bjorkman P.J."/>
            <person name="McCutcheon J.P."/>
        </authorList>
    </citation>
    <scope>NUCLEOTIDE SEQUENCE [LARGE SCALE GENOMIC DNA]</scope>
    <source>
        <strain evidence="2">SOD</strain>
    </source>
</reference>
<keyword evidence="1" id="KW-0812">Transmembrane</keyword>
<dbReference type="PANTHER" id="PTHR30569">
    <property type="entry name" value="CYTOSINE TRANSPORTER CODB"/>
    <property type="match status" value="1"/>
</dbReference>
<dbReference type="InterPro" id="IPR030191">
    <property type="entry name" value="CodB"/>
</dbReference>
<feature type="transmembrane region" description="Helical" evidence="1">
    <location>
        <begin position="53"/>
        <end position="74"/>
    </location>
</feature>
<dbReference type="RefSeq" id="WP_215668224.1">
    <property type="nucleotide sequence ID" value="NZ_JAFJYC010000001.1"/>
</dbReference>
<gene>
    <name evidence="2" type="ORF">JZM24_00600</name>
</gene>
<dbReference type="EMBL" id="JAFJYC010000001">
    <property type="protein sequence ID" value="MBT9431042.1"/>
    <property type="molecule type" value="Genomic_DNA"/>
</dbReference>
<dbReference type="PANTHER" id="PTHR30569:SF0">
    <property type="entry name" value="CYTOSINE PERMEASE"/>
    <property type="match status" value="1"/>
</dbReference>
<protein>
    <submittedName>
        <fullName evidence="2">Uncharacterized protein</fullName>
    </submittedName>
</protein>
<sequence>MDDKQYYFTLVPPHAKVNLWTVSIVRTGMTTALAQFMLGAMLGHALTYTQAMLATLLGNLLLQGISFGVGLAGYKR</sequence>